<dbReference type="Proteomes" id="UP000694844">
    <property type="component" value="Chromosome 8"/>
</dbReference>
<dbReference type="Pfam" id="PF00271">
    <property type="entry name" value="Helicase_C"/>
    <property type="match status" value="1"/>
</dbReference>
<dbReference type="Pfam" id="PF00270">
    <property type="entry name" value="DEAD"/>
    <property type="match status" value="1"/>
</dbReference>
<dbReference type="OrthoDB" id="5982332at2759"/>
<dbReference type="InterPro" id="IPR011545">
    <property type="entry name" value="DEAD/DEAH_box_helicase_dom"/>
</dbReference>
<evidence type="ECO:0000256" key="1">
    <source>
        <dbReference type="ARBA" id="ARBA00005446"/>
    </source>
</evidence>
<dbReference type="CDD" id="cd17920">
    <property type="entry name" value="DEXHc_RecQ"/>
    <property type="match status" value="1"/>
</dbReference>
<proteinExistence type="inferred from homology"/>
<dbReference type="RefSeq" id="XP_022300972.1">
    <property type="nucleotide sequence ID" value="XM_022445264.1"/>
</dbReference>
<dbReference type="PROSITE" id="PS51192">
    <property type="entry name" value="HELICASE_ATP_BIND_1"/>
    <property type="match status" value="1"/>
</dbReference>
<dbReference type="GO" id="GO:0009378">
    <property type="term" value="F:four-way junction helicase activity"/>
    <property type="evidence" value="ECO:0007669"/>
    <property type="project" value="TreeGrafter"/>
</dbReference>
<comment type="similarity">
    <text evidence="1">Belongs to the helicase family. RecQ subfamily.</text>
</comment>
<dbReference type="InterPro" id="IPR014001">
    <property type="entry name" value="Helicase_ATP-bd"/>
</dbReference>
<dbReference type="GO" id="GO:0043138">
    <property type="term" value="F:3'-5' DNA helicase activity"/>
    <property type="evidence" value="ECO:0007669"/>
    <property type="project" value="UniProtKB-EC"/>
</dbReference>
<dbReference type="GO" id="GO:0003676">
    <property type="term" value="F:nucleic acid binding"/>
    <property type="evidence" value="ECO:0007669"/>
    <property type="project" value="InterPro"/>
</dbReference>
<dbReference type="EC" id="5.6.2.4" evidence="5"/>
<evidence type="ECO:0000259" key="7">
    <source>
        <dbReference type="PROSITE" id="PS51194"/>
    </source>
</evidence>
<dbReference type="GO" id="GO:0005654">
    <property type="term" value="C:nucleoplasm"/>
    <property type="evidence" value="ECO:0007669"/>
    <property type="project" value="TreeGrafter"/>
</dbReference>
<sequence>MASFEECIDFAMQNCPLLSNSKVVLKEKQLQTLKVLYDGQDCVSILPTGYGKSVIYQLLPWFVQRKLQRDKAMTVLVVSPLNSLMQDQILNLRKSGVSACCLNISGTHGATFYERVEEHDDSDAEDEPCHVECDVPLKQLESGQFHLVYCHPEAVLKTRFSKLLRSGVYQEQICAVVIDEVHMVSEWGEEFRPAFLKLGDLICTFHKALHLLLTATATTKSIETLMKQMNLKNPTVISENVDRPNIFLEIRKRLPNVKKFDKYDELIKPIAIELKEKKHSFPLTIMYVENLESMGYFFQFLSHELKEDGYNGENIPQNRIFAQYHKDYPDSMKKFIVQEITKQEPKLRLVLATVALGMGVNAPSIVQIIHCRPPTTLEKYLQEIGRAGRLGQPSKAIMYFNNNDIAKNRKGMTEEMRNYCTIKTCLRLRLVNHFGFQNFIFDDEKENCCSNCQTNV</sequence>
<dbReference type="GO" id="GO:0005694">
    <property type="term" value="C:chromosome"/>
    <property type="evidence" value="ECO:0007669"/>
    <property type="project" value="TreeGrafter"/>
</dbReference>
<dbReference type="InterPro" id="IPR001650">
    <property type="entry name" value="Helicase_C-like"/>
</dbReference>
<keyword evidence="8" id="KW-1185">Reference proteome</keyword>
<accession>A0A8B8BC18</accession>
<dbReference type="GO" id="GO:0005524">
    <property type="term" value="F:ATP binding"/>
    <property type="evidence" value="ECO:0007669"/>
    <property type="project" value="UniProtKB-KW"/>
</dbReference>
<evidence type="ECO:0000256" key="3">
    <source>
        <dbReference type="ARBA" id="ARBA00022840"/>
    </source>
</evidence>
<evidence type="ECO:0000256" key="2">
    <source>
        <dbReference type="ARBA" id="ARBA00022741"/>
    </source>
</evidence>
<feature type="domain" description="Helicase C-terminal" evidence="7">
    <location>
        <begin position="266"/>
        <end position="432"/>
    </location>
</feature>
<dbReference type="InterPro" id="IPR027417">
    <property type="entry name" value="P-loop_NTPase"/>
</dbReference>
<comment type="catalytic activity">
    <reaction evidence="4">
        <text>Couples ATP hydrolysis with the unwinding of duplex DNA by translocating in the 3'-5' direction.</text>
        <dbReference type="EC" id="5.6.2.4"/>
    </reaction>
</comment>
<dbReference type="SUPFAM" id="SSF52540">
    <property type="entry name" value="P-loop containing nucleoside triphosphate hydrolases"/>
    <property type="match status" value="1"/>
</dbReference>
<evidence type="ECO:0000313" key="9">
    <source>
        <dbReference type="RefSeq" id="XP_022300972.1"/>
    </source>
</evidence>
<keyword evidence="2" id="KW-0547">Nucleotide-binding</keyword>
<evidence type="ECO:0000256" key="5">
    <source>
        <dbReference type="ARBA" id="ARBA00034808"/>
    </source>
</evidence>
<dbReference type="AlphaFoldDB" id="A0A8B8BC18"/>
<name>A0A8B8BC18_CRAVI</name>
<organism evidence="8 9">
    <name type="scientific">Crassostrea virginica</name>
    <name type="common">Eastern oyster</name>
    <dbReference type="NCBI Taxonomy" id="6565"/>
    <lineage>
        <taxon>Eukaryota</taxon>
        <taxon>Metazoa</taxon>
        <taxon>Spiralia</taxon>
        <taxon>Lophotrochozoa</taxon>
        <taxon>Mollusca</taxon>
        <taxon>Bivalvia</taxon>
        <taxon>Autobranchia</taxon>
        <taxon>Pteriomorphia</taxon>
        <taxon>Ostreida</taxon>
        <taxon>Ostreoidea</taxon>
        <taxon>Ostreidae</taxon>
        <taxon>Crassostrea</taxon>
    </lineage>
</organism>
<evidence type="ECO:0000313" key="8">
    <source>
        <dbReference type="Proteomes" id="UP000694844"/>
    </source>
</evidence>
<keyword evidence="3" id="KW-0067">ATP-binding</keyword>
<protein>
    <recommendedName>
        <fullName evidence="5">DNA 3'-5' helicase</fullName>
        <ecNumber evidence="5">5.6.2.4</ecNumber>
    </recommendedName>
</protein>
<dbReference type="GO" id="GO:0000723">
    <property type="term" value="P:telomere maintenance"/>
    <property type="evidence" value="ECO:0007669"/>
    <property type="project" value="TreeGrafter"/>
</dbReference>
<dbReference type="PANTHER" id="PTHR13710:SF157">
    <property type="entry name" value="DNA HELICASE"/>
    <property type="match status" value="1"/>
</dbReference>
<feature type="domain" description="Helicase ATP-binding" evidence="6">
    <location>
        <begin position="33"/>
        <end position="235"/>
    </location>
</feature>
<dbReference type="Gene3D" id="3.40.50.300">
    <property type="entry name" value="P-loop containing nucleotide triphosphate hydrolases"/>
    <property type="match status" value="2"/>
</dbReference>
<reference evidence="9" key="1">
    <citation type="submission" date="2025-08" db="UniProtKB">
        <authorList>
            <consortium name="RefSeq"/>
        </authorList>
    </citation>
    <scope>IDENTIFICATION</scope>
    <source>
        <tissue evidence="9">Whole sample</tissue>
    </source>
</reference>
<dbReference type="PROSITE" id="PS51194">
    <property type="entry name" value="HELICASE_CTER"/>
    <property type="match status" value="1"/>
</dbReference>
<evidence type="ECO:0000259" key="6">
    <source>
        <dbReference type="PROSITE" id="PS51192"/>
    </source>
</evidence>
<dbReference type="PANTHER" id="PTHR13710">
    <property type="entry name" value="DNA HELICASE RECQ FAMILY MEMBER"/>
    <property type="match status" value="1"/>
</dbReference>
<dbReference type="GeneID" id="111109182"/>
<evidence type="ECO:0000256" key="4">
    <source>
        <dbReference type="ARBA" id="ARBA00034617"/>
    </source>
</evidence>
<dbReference type="SMART" id="SM00487">
    <property type="entry name" value="DEXDc"/>
    <property type="match status" value="1"/>
</dbReference>
<dbReference type="KEGG" id="cvn:111109182"/>
<dbReference type="GO" id="GO:0005737">
    <property type="term" value="C:cytoplasm"/>
    <property type="evidence" value="ECO:0007669"/>
    <property type="project" value="TreeGrafter"/>
</dbReference>
<dbReference type="SMART" id="SM00490">
    <property type="entry name" value="HELICc"/>
    <property type="match status" value="1"/>
</dbReference>
<gene>
    <name evidence="9" type="primary">LOC111109182</name>
</gene>
<dbReference type="GO" id="GO:0000724">
    <property type="term" value="P:double-strand break repair via homologous recombination"/>
    <property type="evidence" value="ECO:0007669"/>
    <property type="project" value="TreeGrafter"/>
</dbReference>